<comment type="caution">
    <text evidence="1">The sequence shown here is derived from an EMBL/GenBank/DDBJ whole genome shotgun (WGS) entry which is preliminary data.</text>
</comment>
<name>A0A9D2KFA4_9MICO</name>
<accession>A0A9D2KFA4</accession>
<dbReference type="EMBL" id="DXAM01000017">
    <property type="protein sequence ID" value="HJA03434.1"/>
    <property type="molecule type" value="Genomic_DNA"/>
</dbReference>
<gene>
    <name evidence="1" type="ORF">H9800_01045</name>
</gene>
<protein>
    <submittedName>
        <fullName evidence="1">Uncharacterized protein</fullName>
    </submittedName>
</protein>
<evidence type="ECO:0000313" key="1">
    <source>
        <dbReference type="EMBL" id="HJA03434.1"/>
    </source>
</evidence>
<organism evidence="1 2">
    <name type="scientific">Candidatus Microbacterium stercoravium</name>
    <dbReference type="NCBI Taxonomy" id="2838697"/>
    <lineage>
        <taxon>Bacteria</taxon>
        <taxon>Bacillati</taxon>
        <taxon>Actinomycetota</taxon>
        <taxon>Actinomycetes</taxon>
        <taxon>Micrococcales</taxon>
        <taxon>Microbacteriaceae</taxon>
        <taxon>Microbacterium</taxon>
    </lineage>
</organism>
<evidence type="ECO:0000313" key="2">
    <source>
        <dbReference type="Proteomes" id="UP000824220"/>
    </source>
</evidence>
<proteinExistence type="predicted"/>
<dbReference type="Proteomes" id="UP000824220">
    <property type="component" value="Unassembled WGS sequence"/>
</dbReference>
<sequence length="175" mass="18883">MTINDVPQYEICLEVQPVAGEPFLSSVTELLTAPETADLRPGRLLAVEYRPDAPDRLALADPGSPEFEQMMLRWRVAHGLIADDLIAARTTGVSQPASVLALHPTGEQKEGQVEITARLLVSPADGSPPFEADSTVFVHPAALANVQVGSPVFAMYEPAHPDRVHMTIQRQEGLA</sequence>
<dbReference type="AlphaFoldDB" id="A0A9D2KFA4"/>
<reference evidence="1" key="1">
    <citation type="journal article" date="2021" name="PeerJ">
        <title>Extensive microbial diversity within the chicken gut microbiome revealed by metagenomics and culture.</title>
        <authorList>
            <person name="Gilroy R."/>
            <person name="Ravi A."/>
            <person name="Getino M."/>
            <person name="Pursley I."/>
            <person name="Horton D.L."/>
            <person name="Alikhan N.F."/>
            <person name="Baker D."/>
            <person name="Gharbi K."/>
            <person name="Hall N."/>
            <person name="Watson M."/>
            <person name="Adriaenssens E.M."/>
            <person name="Foster-Nyarko E."/>
            <person name="Jarju S."/>
            <person name="Secka A."/>
            <person name="Antonio M."/>
            <person name="Oren A."/>
            <person name="Chaudhuri R.R."/>
            <person name="La Ragione R."/>
            <person name="Hildebrand F."/>
            <person name="Pallen M.J."/>
        </authorList>
    </citation>
    <scope>NUCLEOTIDE SEQUENCE</scope>
    <source>
        <strain evidence="1">ChiHjej8B7-3636</strain>
    </source>
</reference>
<reference evidence="1" key="2">
    <citation type="submission" date="2021-04" db="EMBL/GenBank/DDBJ databases">
        <authorList>
            <person name="Gilroy R."/>
        </authorList>
    </citation>
    <scope>NUCLEOTIDE SEQUENCE</scope>
    <source>
        <strain evidence="1">ChiHjej8B7-3636</strain>
    </source>
</reference>